<feature type="compositionally biased region" description="Basic and acidic residues" evidence="1">
    <location>
        <begin position="297"/>
        <end position="312"/>
    </location>
</feature>
<feature type="region of interest" description="Disordered" evidence="1">
    <location>
        <begin position="39"/>
        <end position="66"/>
    </location>
</feature>
<feature type="signal peptide" evidence="2">
    <location>
        <begin position="1"/>
        <end position="23"/>
    </location>
</feature>
<evidence type="ECO:0000256" key="1">
    <source>
        <dbReference type="SAM" id="MobiDB-lite"/>
    </source>
</evidence>
<accession>A0A4S2N065</accession>
<sequence length="420" mass="45310">MLPPHVLPTLTLPLLLLTHRSTANKLPDIRPMDTQLAELPTTANKPLTTTTTTTTTNSTLAPHLQPTPVHLLTFPPRECIIDPHTQRKDLTPELRALSMPEIIRKTYTTRMYRDTAPPNKLDDAKTKESGDAMWLWWDPKKDTRPPGLEEAFFGVSMQCHTDLKKSPGEGEAREALMAIVGKTACRRAEPKVKAEKRVMDADGRHPCTELAHHGNAVIELCGPTDNWVYCSNIVGWVTPLLSECEQKGRTEGTIDIWAGAKTHQTGLSIRVRSKSHIPEPVPVAPVAPVAPPPPPPPKKDEPKKKEEKKDGKQFQIHIVPMGSDKPVANITANIIAAETVAAKAGAPSPAPRPEEKKVPPPTTTTEKPGATQAPPQAVAAPAPAPSAASEAAALSGPSLSRMQYTLLALAVPLVVAVYAA</sequence>
<dbReference type="AlphaFoldDB" id="A0A4S2N065"/>
<name>A0A4S2N065_9PEZI</name>
<keyword evidence="4" id="KW-1185">Reference proteome</keyword>
<dbReference type="EMBL" id="ML220116">
    <property type="protein sequence ID" value="TGZ82323.1"/>
    <property type="molecule type" value="Genomic_DNA"/>
</dbReference>
<feature type="compositionally biased region" description="Low complexity" evidence="1">
    <location>
        <begin position="363"/>
        <end position="394"/>
    </location>
</feature>
<gene>
    <name evidence="3" type="ORF">EX30DRAFT_395160</name>
</gene>
<dbReference type="Proteomes" id="UP000298138">
    <property type="component" value="Unassembled WGS sequence"/>
</dbReference>
<proteinExistence type="predicted"/>
<feature type="region of interest" description="Disordered" evidence="1">
    <location>
        <begin position="343"/>
        <end position="394"/>
    </location>
</feature>
<feature type="region of interest" description="Disordered" evidence="1">
    <location>
        <begin position="276"/>
        <end position="320"/>
    </location>
</feature>
<feature type="compositionally biased region" description="Pro residues" evidence="1">
    <location>
        <begin position="279"/>
        <end position="296"/>
    </location>
</feature>
<organism evidence="3 4">
    <name type="scientific">Ascodesmis nigricans</name>
    <dbReference type="NCBI Taxonomy" id="341454"/>
    <lineage>
        <taxon>Eukaryota</taxon>
        <taxon>Fungi</taxon>
        <taxon>Dikarya</taxon>
        <taxon>Ascomycota</taxon>
        <taxon>Pezizomycotina</taxon>
        <taxon>Pezizomycetes</taxon>
        <taxon>Pezizales</taxon>
        <taxon>Ascodesmidaceae</taxon>
        <taxon>Ascodesmis</taxon>
    </lineage>
</organism>
<protein>
    <submittedName>
        <fullName evidence="3">Uncharacterized protein</fullName>
    </submittedName>
</protein>
<evidence type="ECO:0000256" key="2">
    <source>
        <dbReference type="SAM" id="SignalP"/>
    </source>
</evidence>
<feature type="chain" id="PRO_5020694689" evidence="2">
    <location>
        <begin position="24"/>
        <end position="420"/>
    </location>
</feature>
<dbReference type="InParanoid" id="A0A4S2N065"/>
<evidence type="ECO:0000313" key="4">
    <source>
        <dbReference type="Proteomes" id="UP000298138"/>
    </source>
</evidence>
<feature type="compositionally biased region" description="Low complexity" evidence="1">
    <location>
        <begin position="39"/>
        <end position="62"/>
    </location>
</feature>
<keyword evidence="2" id="KW-0732">Signal</keyword>
<reference evidence="3 4" key="1">
    <citation type="submission" date="2019-04" db="EMBL/GenBank/DDBJ databases">
        <title>Comparative genomics and transcriptomics to analyze fruiting body development in filamentous ascomycetes.</title>
        <authorList>
            <consortium name="DOE Joint Genome Institute"/>
            <person name="Lutkenhaus R."/>
            <person name="Traeger S."/>
            <person name="Breuer J."/>
            <person name="Kuo A."/>
            <person name="Lipzen A."/>
            <person name="Pangilinan J."/>
            <person name="Dilworth D."/>
            <person name="Sandor L."/>
            <person name="Poggeler S."/>
            <person name="Barry K."/>
            <person name="Grigoriev I.V."/>
            <person name="Nowrousian M."/>
        </authorList>
    </citation>
    <scope>NUCLEOTIDE SEQUENCE [LARGE SCALE GENOMIC DNA]</scope>
    <source>
        <strain evidence="3 4">CBS 389.68</strain>
    </source>
</reference>
<evidence type="ECO:0000313" key="3">
    <source>
        <dbReference type="EMBL" id="TGZ82323.1"/>
    </source>
</evidence>